<dbReference type="EMBL" id="CP126213">
    <property type="protein sequence ID" value="WIA15050.1"/>
    <property type="molecule type" value="Genomic_DNA"/>
</dbReference>
<evidence type="ECO:0000313" key="4">
    <source>
        <dbReference type="EMBL" id="WIA15050.1"/>
    </source>
</evidence>
<reference evidence="4 5" key="1">
    <citation type="submission" date="2023-05" db="EMBL/GenBank/DDBJ databases">
        <title>A 100% complete, gapless, phased diploid assembly of the Scenedesmus obliquus UTEX 3031 genome.</title>
        <authorList>
            <person name="Biondi T.C."/>
            <person name="Hanschen E.R."/>
            <person name="Kwon T."/>
            <person name="Eng W."/>
            <person name="Kruse C.P.S."/>
            <person name="Koehler S.I."/>
            <person name="Kunde Y."/>
            <person name="Gleasner C.D."/>
            <person name="You Mak K.T."/>
            <person name="Polle J."/>
            <person name="Hovde B.T."/>
            <person name="Starkenburg S.R."/>
        </authorList>
    </citation>
    <scope>NUCLEOTIDE SEQUENCE [LARGE SCALE GENOMIC DNA]</scope>
    <source>
        <strain evidence="4 5">DOE0152z</strain>
    </source>
</reference>
<dbReference type="Pfam" id="PF00651">
    <property type="entry name" value="BTB"/>
    <property type="match status" value="1"/>
</dbReference>
<feature type="region of interest" description="Disordered" evidence="2">
    <location>
        <begin position="226"/>
        <end position="249"/>
    </location>
</feature>
<evidence type="ECO:0000256" key="1">
    <source>
        <dbReference type="ARBA" id="ARBA00004906"/>
    </source>
</evidence>
<feature type="compositionally biased region" description="Acidic residues" evidence="2">
    <location>
        <begin position="228"/>
        <end position="237"/>
    </location>
</feature>
<keyword evidence="5" id="KW-1185">Reference proteome</keyword>
<dbReference type="Proteomes" id="UP001244341">
    <property type="component" value="Chromosome 6b"/>
</dbReference>
<protein>
    <recommendedName>
        <fullName evidence="3">BTB domain-containing protein</fullName>
    </recommendedName>
</protein>
<evidence type="ECO:0000259" key="3">
    <source>
        <dbReference type="Pfam" id="PF00651"/>
    </source>
</evidence>
<accession>A0ABY8U1F2</accession>
<name>A0ABY8U1F2_TETOB</name>
<comment type="pathway">
    <text evidence="1">Protein modification; protein ubiquitination.</text>
</comment>
<organism evidence="4 5">
    <name type="scientific">Tetradesmus obliquus</name>
    <name type="common">Green alga</name>
    <name type="synonym">Acutodesmus obliquus</name>
    <dbReference type="NCBI Taxonomy" id="3088"/>
    <lineage>
        <taxon>Eukaryota</taxon>
        <taxon>Viridiplantae</taxon>
        <taxon>Chlorophyta</taxon>
        <taxon>core chlorophytes</taxon>
        <taxon>Chlorophyceae</taxon>
        <taxon>CS clade</taxon>
        <taxon>Sphaeropleales</taxon>
        <taxon>Scenedesmaceae</taxon>
        <taxon>Tetradesmus</taxon>
    </lineage>
</organism>
<gene>
    <name evidence="4" type="ORF">OEZ85_001750</name>
</gene>
<evidence type="ECO:0000313" key="5">
    <source>
        <dbReference type="Proteomes" id="UP001244341"/>
    </source>
</evidence>
<dbReference type="Gene3D" id="3.30.710.10">
    <property type="entry name" value="Potassium Channel Kv1.1, Chain A"/>
    <property type="match status" value="1"/>
</dbReference>
<sequence>MDASAFFNSPRHSDVSIVLVVDDEPSPDGPAPKRQRTEQNAAVQEGGEPAQQPTVMQQQAQQQHQQSLRLHGHNVILSASSSVISARIANWSDGDGNELVLHVPSLEVGELLIRCMYQAQPQLQQCSQALLLQLVTLADSLDAPKVAEAASQQLQLLTADPSAQLLWQTALQIYSLPPACPEMAAYKPLYEAAAARVRQDLGDLEGAAGIANVRICALPKPARAAAVDADDDDDDAPAAEVPEGSDTDWKQAQLQRKESQSRRFSVPGFCGISSFSSYVEFERQLRQKGLVHPDRGGRSKLVHPDRGGRSKLVHPDRGGRSKLVHPDRGGRSKLQLQLQLMITQ</sequence>
<feature type="domain" description="BTB" evidence="3">
    <location>
        <begin position="69"/>
        <end position="155"/>
    </location>
</feature>
<dbReference type="InterPro" id="IPR000210">
    <property type="entry name" value="BTB/POZ_dom"/>
</dbReference>
<dbReference type="InterPro" id="IPR011333">
    <property type="entry name" value="SKP1/BTB/POZ_sf"/>
</dbReference>
<feature type="region of interest" description="Disordered" evidence="2">
    <location>
        <begin position="22"/>
        <end position="53"/>
    </location>
</feature>
<evidence type="ECO:0000256" key="2">
    <source>
        <dbReference type="SAM" id="MobiDB-lite"/>
    </source>
</evidence>
<feature type="region of interest" description="Disordered" evidence="2">
    <location>
        <begin position="290"/>
        <end position="330"/>
    </location>
</feature>
<proteinExistence type="predicted"/>